<dbReference type="EMBL" id="CP119879">
    <property type="protein sequence ID" value="WFD35381.1"/>
    <property type="molecule type" value="Genomic_DNA"/>
</dbReference>
<reference evidence="3" key="1">
    <citation type="submission" date="2023-03" db="EMBL/GenBank/DDBJ databases">
        <title>Mating type loci evolution in Malassezia.</title>
        <authorList>
            <person name="Coelho M.A."/>
        </authorList>
    </citation>
    <scope>NUCLEOTIDE SEQUENCE</scope>
    <source>
        <strain evidence="3">CBS 11721</strain>
    </source>
</reference>
<dbReference type="InterPro" id="IPR050180">
    <property type="entry name" value="RNR_Ribonuclease"/>
</dbReference>
<dbReference type="InterPro" id="IPR001900">
    <property type="entry name" value="RNase_II/R"/>
</dbReference>
<dbReference type="InterPro" id="IPR012340">
    <property type="entry name" value="NA-bd_OB-fold"/>
</dbReference>
<sequence>MSQTALQMEEPLSGKRRHDESDKRKENKPRRSDNSSEQRGNSGSNGFHGIRYSGPVKLDPSVLQKNDTSIVPSDLTKWDKRDASLQYNVDDQTMIAANMGEVTAGDFVEIRRSGRTFCGVAMPMLDDEEYVATGKMNMLAVVVATGEMELVKSTDVMLQFPAFVDMKLALAAAPLKRDHVVATRAAEVNNDSFASDTQNSPKILTPEREPVDQKRFHARAQICYKIRLLQRNADNAIRDLFPSFRTLMLQERFAEDLDLDAGAATPSSASATNGLLIEARDLLQSGSVSTVDAAALVYRHSKTLLDPKLASDLRLSADTLYAVHVLLMSHPLQFIADTTSHRRSQLFTYRSAEEQRNLLRVIAWVRDTLDLANLKGSDGVTHAQKESKAIIDGFCSRARHVIAWAESQNLVTVAIGESGFASKGPAAAAEMRVPALDGTGDFEWTANDKDIIAFLKASLGNRREIQEDPIKSITMAIIKLVGAHVHLDPIVHDRMLEVPLKIKNMEKIKGLIDTQRAEPVPDTTTGIHDGGYDLQQALVYNFLVRLGAIAPWENPNSLDLYLKHYEAAAQVFESKHAQDKDLLQSSNMDGMRKDFGSDPVYVIDSETASELDDGVSISPTNTPDEYWLHVHIADPTALIQPHTPLAQLAERRYTSIYFPEEHYSMLPEEIVMGKMSLKRNDEHVSNEGQHVLTFSTRICVTNGKVLDFDVKPSIVHNVKTLSYNSVNEIYPEFFTGSPAVKLDIMSFEDDFMSTGTFDGLPGGISAETMVSELMILTGRVAATIGIERDIPLPFRIQEHPTEEQIAIIENAKHPLTAAMPITTLQEHQIFLPSAVFSKVPGPHYALGIRPMSKSSSESDALYHGG</sequence>
<dbReference type="SUPFAM" id="SSF50249">
    <property type="entry name" value="Nucleic acid-binding proteins"/>
    <property type="match status" value="1"/>
</dbReference>
<evidence type="ECO:0000256" key="1">
    <source>
        <dbReference type="SAM" id="MobiDB-lite"/>
    </source>
</evidence>
<dbReference type="GO" id="GO:0000932">
    <property type="term" value="C:P-body"/>
    <property type="evidence" value="ECO:0007669"/>
    <property type="project" value="TreeGrafter"/>
</dbReference>
<gene>
    <name evidence="3" type="primary">MSU1</name>
    <name evidence="3" type="ORF">MCUN1_002235</name>
</gene>
<accession>A0AAF0EW16</accession>
<keyword evidence="4" id="KW-1185">Reference proteome</keyword>
<dbReference type="PANTHER" id="PTHR23355">
    <property type="entry name" value="RIBONUCLEASE"/>
    <property type="match status" value="1"/>
</dbReference>
<proteinExistence type="predicted"/>
<feature type="compositionally biased region" description="Basic and acidic residues" evidence="1">
    <location>
        <begin position="17"/>
        <end position="36"/>
    </location>
</feature>
<organism evidence="3 4">
    <name type="scientific">Malassezia cuniculi</name>
    <dbReference type="NCBI Taxonomy" id="948313"/>
    <lineage>
        <taxon>Eukaryota</taxon>
        <taxon>Fungi</taxon>
        <taxon>Dikarya</taxon>
        <taxon>Basidiomycota</taxon>
        <taxon>Ustilaginomycotina</taxon>
        <taxon>Malasseziomycetes</taxon>
        <taxon>Malasseziales</taxon>
        <taxon>Malasseziaceae</taxon>
        <taxon>Malassezia</taxon>
    </lineage>
</organism>
<keyword evidence="3" id="KW-0378">Hydrolase</keyword>
<dbReference type="GO" id="GO:0008859">
    <property type="term" value="F:exoribonuclease II activity"/>
    <property type="evidence" value="ECO:0007669"/>
    <property type="project" value="UniProtKB-EC"/>
</dbReference>
<dbReference type="GO" id="GO:0006402">
    <property type="term" value="P:mRNA catabolic process"/>
    <property type="evidence" value="ECO:0007669"/>
    <property type="project" value="TreeGrafter"/>
</dbReference>
<evidence type="ECO:0000259" key="2">
    <source>
        <dbReference type="SMART" id="SM00955"/>
    </source>
</evidence>
<name>A0AAF0EW16_9BASI</name>
<evidence type="ECO:0000313" key="4">
    <source>
        <dbReference type="Proteomes" id="UP001219933"/>
    </source>
</evidence>
<dbReference type="GO" id="GO:0003723">
    <property type="term" value="F:RNA binding"/>
    <property type="evidence" value="ECO:0007669"/>
    <property type="project" value="InterPro"/>
</dbReference>
<protein>
    <submittedName>
        <fullName evidence="3">Exoribonuclease II</fullName>
        <ecNumber evidence="3">3.1.13.1</ecNumber>
    </submittedName>
</protein>
<dbReference type="Proteomes" id="UP001219933">
    <property type="component" value="Chromosome 3"/>
</dbReference>
<dbReference type="AlphaFoldDB" id="A0AAF0EW16"/>
<dbReference type="SMART" id="SM00955">
    <property type="entry name" value="RNB"/>
    <property type="match status" value="1"/>
</dbReference>
<dbReference type="Pfam" id="PF00773">
    <property type="entry name" value="RNB"/>
    <property type="match status" value="1"/>
</dbReference>
<feature type="domain" description="RNB" evidence="2">
    <location>
        <begin position="592"/>
        <end position="858"/>
    </location>
</feature>
<evidence type="ECO:0000313" key="3">
    <source>
        <dbReference type="EMBL" id="WFD35381.1"/>
    </source>
</evidence>
<dbReference type="PANTHER" id="PTHR23355:SF65">
    <property type="entry name" value="EXORIBONUCLEASE CYT-4, PUTATIVE (AFU_ORTHOLOGUE AFUA_7G01550)-RELATED"/>
    <property type="match status" value="1"/>
</dbReference>
<dbReference type="EC" id="3.1.13.1" evidence="3"/>
<feature type="region of interest" description="Disordered" evidence="1">
    <location>
        <begin position="1"/>
        <end position="64"/>
    </location>
</feature>